<sequence length="55" mass="6044">MHALFVPARHLTGHCSYVHQRDVGPPGGCRVPLRVPLANILTQISSEHVSGRDFI</sequence>
<proteinExistence type="predicted"/>
<dbReference type="Proteomes" id="UP000053825">
    <property type="component" value="Unassembled WGS sequence"/>
</dbReference>
<protein>
    <submittedName>
        <fullName evidence="1">Uncharacterized protein</fullName>
    </submittedName>
</protein>
<name>A0A0L7RAJ8_9HYME</name>
<accession>A0A0L7RAJ8</accession>
<organism evidence="1 2">
    <name type="scientific">Habropoda laboriosa</name>
    <dbReference type="NCBI Taxonomy" id="597456"/>
    <lineage>
        <taxon>Eukaryota</taxon>
        <taxon>Metazoa</taxon>
        <taxon>Ecdysozoa</taxon>
        <taxon>Arthropoda</taxon>
        <taxon>Hexapoda</taxon>
        <taxon>Insecta</taxon>
        <taxon>Pterygota</taxon>
        <taxon>Neoptera</taxon>
        <taxon>Endopterygota</taxon>
        <taxon>Hymenoptera</taxon>
        <taxon>Apocrita</taxon>
        <taxon>Aculeata</taxon>
        <taxon>Apoidea</taxon>
        <taxon>Anthophila</taxon>
        <taxon>Apidae</taxon>
        <taxon>Habropoda</taxon>
    </lineage>
</organism>
<keyword evidence="2" id="KW-1185">Reference proteome</keyword>
<dbReference type="AlphaFoldDB" id="A0A0L7RAJ8"/>
<dbReference type="EMBL" id="KQ414619">
    <property type="protein sequence ID" value="KOC67786.1"/>
    <property type="molecule type" value="Genomic_DNA"/>
</dbReference>
<gene>
    <name evidence="1" type="ORF">WH47_11187</name>
</gene>
<reference evidence="1 2" key="1">
    <citation type="submission" date="2015-07" db="EMBL/GenBank/DDBJ databases">
        <title>The genome of Habropoda laboriosa.</title>
        <authorList>
            <person name="Pan H."/>
            <person name="Kapheim K."/>
        </authorList>
    </citation>
    <scope>NUCLEOTIDE SEQUENCE [LARGE SCALE GENOMIC DNA]</scope>
    <source>
        <strain evidence="1">0110345459</strain>
    </source>
</reference>
<evidence type="ECO:0000313" key="1">
    <source>
        <dbReference type="EMBL" id="KOC67786.1"/>
    </source>
</evidence>
<evidence type="ECO:0000313" key="2">
    <source>
        <dbReference type="Proteomes" id="UP000053825"/>
    </source>
</evidence>